<evidence type="ECO:0000256" key="1">
    <source>
        <dbReference type="SAM" id="MobiDB-lite"/>
    </source>
</evidence>
<feature type="region of interest" description="Disordered" evidence="1">
    <location>
        <begin position="193"/>
        <end position="239"/>
    </location>
</feature>
<dbReference type="VEuPathDB" id="FungiDB:MYCFIDRAFT_206908"/>
<keyword evidence="3" id="KW-1185">Reference proteome</keyword>
<gene>
    <name evidence="2" type="ORF">MYCFIDRAFT_206908</name>
</gene>
<dbReference type="EMBL" id="KB446556">
    <property type="protein sequence ID" value="EME86678.1"/>
    <property type="molecule type" value="Genomic_DNA"/>
</dbReference>
<sequence length="309" mass="34028">MDHKTLQRSPRMPDICFKRQNGRLLVLLLRASAFIFEIWELQTCGCSVASCDRAPITSSHDNEDTSIIPTALRLGPPNQEELFESYSYYSNPKPLQGRICICRTAGGVILRKRMFLAPIAVNLQQKSSNHLLSPGPESNSTATETEGFSSGPDSRYSEVVVRERTAESWVLGWWRLGGASTWGSEKMLEALSSFSPSSSSSSGEDSSTSSGDCGKVGFHKQENGKIHGERDGIRVQHKETQSGQSLWYHNIKRPHPAASNFPSVIRPCRPVSRPHTSRFGVFFVAGFFQADEVVAVSPLATPTVRSQPA</sequence>
<name>M3BBV3_PSEFD</name>
<reference evidence="2 3" key="1">
    <citation type="journal article" date="2012" name="PLoS Pathog.">
        <title>Diverse lifestyles and strategies of plant pathogenesis encoded in the genomes of eighteen Dothideomycetes fungi.</title>
        <authorList>
            <person name="Ohm R.A."/>
            <person name="Feau N."/>
            <person name="Henrissat B."/>
            <person name="Schoch C.L."/>
            <person name="Horwitz B.A."/>
            <person name="Barry K.W."/>
            <person name="Condon B.J."/>
            <person name="Copeland A.C."/>
            <person name="Dhillon B."/>
            <person name="Glaser F."/>
            <person name="Hesse C.N."/>
            <person name="Kosti I."/>
            <person name="LaButti K."/>
            <person name="Lindquist E.A."/>
            <person name="Lucas S."/>
            <person name="Salamov A.A."/>
            <person name="Bradshaw R.E."/>
            <person name="Ciuffetti L."/>
            <person name="Hamelin R.C."/>
            <person name="Kema G.H.J."/>
            <person name="Lawrence C."/>
            <person name="Scott J.A."/>
            <person name="Spatafora J.W."/>
            <person name="Turgeon B.G."/>
            <person name="de Wit P.J.G.M."/>
            <person name="Zhong S."/>
            <person name="Goodwin S.B."/>
            <person name="Grigoriev I.V."/>
        </authorList>
    </citation>
    <scope>NUCLEOTIDE SEQUENCE [LARGE SCALE GENOMIC DNA]</scope>
    <source>
        <strain evidence="2 3">CIRAD86</strain>
    </source>
</reference>
<feature type="region of interest" description="Disordered" evidence="1">
    <location>
        <begin position="128"/>
        <end position="157"/>
    </location>
</feature>
<evidence type="ECO:0000313" key="3">
    <source>
        <dbReference type="Proteomes" id="UP000016932"/>
    </source>
</evidence>
<feature type="compositionally biased region" description="Basic and acidic residues" evidence="1">
    <location>
        <begin position="219"/>
        <end position="239"/>
    </location>
</feature>
<accession>M3BBV3</accession>
<proteinExistence type="predicted"/>
<dbReference type="HOGENOM" id="CLU_900545_0_0_1"/>
<organism evidence="2 3">
    <name type="scientific">Pseudocercospora fijiensis (strain CIRAD86)</name>
    <name type="common">Black leaf streak disease fungus</name>
    <name type="synonym">Mycosphaerella fijiensis</name>
    <dbReference type="NCBI Taxonomy" id="383855"/>
    <lineage>
        <taxon>Eukaryota</taxon>
        <taxon>Fungi</taxon>
        <taxon>Dikarya</taxon>
        <taxon>Ascomycota</taxon>
        <taxon>Pezizomycotina</taxon>
        <taxon>Dothideomycetes</taxon>
        <taxon>Dothideomycetidae</taxon>
        <taxon>Mycosphaerellales</taxon>
        <taxon>Mycosphaerellaceae</taxon>
        <taxon>Pseudocercospora</taxon>
    </lineage>
</organism>
<feature type="compositionally biased region" description="Low complexity" evidence="1">
    <location>
        <begin position="193"/>
        <end position="210"/>
    </location>
</feature>
<dbReference type="AlphaFoldDB" id="M3BBV3"/>
<dbReference type="KEGG" id="pfj:MYCFIDRAFT_206908"/>
<dbReference type="Proteomes" id="UP000016932">
    <property type="component" value="Unassembled WGS sequence"/>
</dbReference>
<feature type="compositionally biased region" description="Polar residues" evidence="1">
    <location>
        <begin position="128"/>
        <end position="152"/>
    </location>
</feature>
<dbReference type="RefSeq" id="XP_007923869.1">
    <property type="nucleotide sequence ID" value="XM_007925678.1"/>
</dbReference>
<evidence type="ECO:0000313" key="2">
    <source>
        <dbReference type="EMBL" id="EME86678.1"/>
    </source>
</evidence>
<dbReference type="GeneID" id="19336525"/>
<protein>
    <submittedName>
        <fullName evidence="2">Uncharacterized protein</fullName>
    </submittedName>
</protein>